<comment type="caution">
    <text evidence="5">The sequence shown here is derived from an EMBL/GenBank/DDBJ whole genome shotgun (WGS) entry which is preliminary data.</text>
</comment>
<keyword evidence="6" id="KW-1185">Reference proteome</keyword>
<dbReference type="EMBL" id="JAJGMW010000027">
    <property type="protein sequence ID" value="MCC4214283.1"/>
    <property type="molecule type" value="Genomic_DNA"/>
</dbReference>
<sequence>MKTIFHQADTRGDANHGWLHSKHSFSFANYYNPERMNFGVLRVLNDDKVSGGMGFGTHPHQNMEIISIPLSGDLEHKDSMGNTTVIKEGDIQVMSAGTGVQHSEYNKNKDEEVRFLQIWVIPNQQNVEPRYDQITLNKADRKNKLQQVLSPNKEDDGVWIYQDAWFNMVDLDAGKAVTYDFNKKDNGLYIFVLEGSVTAAEQKLGRRDGLGVYDTASVELTAAENASVLLMEVPMRLG</sequence>
<dbReference type="PANTHER" id="PTHR43212:SF3">
    <property type="entry name" value="QUERCETIN 2,3-DIOXYGENASE"/>
    <property type="match status" value="1"/>
</dbReference>
<protein>
    <submittedName>
        <fullName evidence="5">Pirin family protein</fullName>
    </submittedName>
</protein>
<name>A0ABS8H0E6_9FLAO</name>
<feature type="domain" description="Pirin N-terminal" evidence="3">
    <location>
        <begin position="11"/>
        <end position="120"/>
    </location>
</feature>
<proteinExistence type="inferred from homology"/>
<dbReference type="PIRSF" id="PIRSF006232">
    <property type="entry name" value="Pirin"/>
    <property type="match status" value="1"/>
</dbReference>
<dbReference type="CDD" id="cd02910">
    <property type="entry name" value="cupin_Yhhw_N"/>
    <property type="match status" value="1"/>
</dbReference>
<reference evidence="5 6" key="1">
    <citation type="submission" date="2021-11" db="EMBL/GenBank/DDBJ databases">
        <title>Seasonal and diel survey of microbial diversity of the Tyrrhenian coast.</title>
        <authorList>
            <person name="Gattoni G."/>
            <person name="Corral P."/>
        </authorList>
    </citation>
    <scope>NUCLEOTIDE SEQUENCE [LARGE SCALE GENOMIC DNA]</scope>
    <source>
        <strain evidence="5 6">Mr9</strain>
    </source>
</reference>
<organism evidence="5 6">
    <name type="scientific">Leeuwenhoekiella parthenopeia</name>
    <dbReference type="NCBI Taxonomy" id="2890320"/>
    <lineage>
        <taxon>Bacteria</taxon>
        <taxon>Pseudomonadati</taxon>
        <taxon>Bacteroidota</taxon>
        <taxon>Flavobacteriia</taxon>
        <taxon>Flavobacteriales</taxon>
        <taxon>Flavobacteriaceae</taxon>
        <taxon>Leeuwenhoekiella</taxon>
    </lineage>
</organism>
<gene>
    <name evidence="5" type="ORF">LLW17_16260</name>
</gene>
<dbReference type="Proteomes" id="UP001197770">
    <property type="component" value="Unassembled WGS sequence"/>
</dbReference>
<evidence type="ECO:0000256" key="2">
    <source>
        <dbReference type="RuleBase" id="RU003457"/>
    </source>
</evidence>
<dbReference type="RefSeq" id="WP_228231348.1">
    <property type="nucleotide sequence ID" value="NZ_JAJGMW010000027.1"/>
</dbReference>
<dbReference type="InterPro" id="IPR011051">
    <property type="entry name" value="RmlC_Cupin_sf"/>
</dbReference>
<evidence type="ECO:0000313" key="5">
    <source>
        <dbReference type="EMBL" id="MCC4214283.1"/>
    </source>
</evidence>
<dbReference type="Gene3D" id="2.60.120.10">
    <property type="entry name" value="Jelly Rolls"/>
    <property type="match status" value="2"/>
</dbReference>
<evidence type="ECO:0000313" key="6">
    <source>
        <dbReference type="Proteomes" id="UP001197770"/>
    </source>
</evidence>
<dbReference type="SUPFAM" id="SSF51182">
    <property type="entry name" value="RmlC-like cupins"/>
    <property type="match status" value="1"/>
</dbReference>
<evidence type="ECO:0000259" key="3">
    <source>
        <dbReference type="Pfam" id="PF02678"/>
    </source>
</evidence>
<evidence type="ECO:0000256" key="1">
    <source>
        <dbReference type="ARBA" id="ARBA00008416"/>
    </source>
</evidence>
<accession>A0ABS8H0E6</accession>
<dbReference type="Pfam" id="PF17954">
    <property type="entry name" value="Pirin_C_2"/>
    <property type="match status" value="1"/>
</dbReference>
<evidence type="ECO:0000259" key="4">
    <source>
        <dbReference type="Pfam" id="PF17954"/>
    </source>
</evidence>
<dbReference type="InterPro" id="IPR003829">
    <property type="entry name" value="Pirin_N_dom"/>
</dbReference>
<feature type="domain" description="Quercetin 2,3-dioxygenase C-terminal cupin" evidence="4">
    <location>
        <begin position="148"/>
        <end position="233"/>
    </location>
</feature>
<dbReference type="InterPro" id="IPR014710">
    <property type="entry name" value="RmlC-like_jellyroll"/>
</dbReference>
<dbReference type="InterPro" id="IPR041602">
    <property type="entry name" value="Quercetinase_C"/>
</dbReference>
<dbReference type="PANTHER" id="PTHR43212">
    <property type="entry name" value="QUERCETIN 2,3-DIOXYGENASE"/>
    <property type="match status" value="1"/>
</dbReference>
<dbReference type="InterPro" id="IPR012093">
    <property type="entry name" value="Pirin"/>
</dbReference>
<dbReference type="Pfam" id="PF02678">
    <property type="entry name" value="Pirin"/>
    <property type="match status" value="1"/>
</dbReference>
<comment type="similarity">
    <text evidence="1 2">Belongs to the pirin family.</text>
</comment>